<dbReference type="PANTHER" id="PTHR28125">
    <property type="entry name" value="MEIOTIC EXPRESSION UP-REGULATED PROTEIN 26"/>
    <property type="match status" value="1"/>
</dbReference>
<dbReference type="AlphaFoldDB" id="N1Q027"/>
<organism evidence="3 4">
    <name type="scientific">Dothistroma septosporum (strain NZE10 / CBS 128990)</name>
    <name type="common">Red band needle blight fungus</name>
    <name type="synonym">Mycosphaerella pini</name>
    <dbReference type="NCBI Taxonomy" id="675120"/>
    <lineage>
        <taxon>Eukaryota</taxon>
        <taxon>Fungi</taxon>
        <taxon>Dikarya</taxon>
        <taxon>Ascomycota</taxon>
        <taxon>Pezizomycotina</taxon>
        <taxon>Dothideomycetes</taxon>
        <taxon>Dothideomycetidae</taxon>
        <taxon>Mycosphaerellales</taxon>
        <taxon>Mycosphaerellaceae</taxon>
        <taxon>Dothistroma</taxon>
    </lineage>
</organism>
<accession>N1Q027</accession>
<dbReference type="OrthoDB" id="5595379at2759"/>
<feature type="region of interest" description="Disordered" evidence="1">
    <location>
        <begin position="307"/>
        <end position="326"/>
    </location>
</feature>
<dbReference type="Pfam" id="PF14616">
    <property type="entry name" value="Rua1_C"/>
    <property type="match status" value="1"/>
</dbReference>
<name>N1Q027_DOTSN</name>
<feature type="region of interest" description="Disordered" evidence="1">
    <location>
        <begin position="159"/>
        <end position="203"/>
    </location>
</feature>
<evidence type="ECO:0000256" key="1">
    <source>
        <dbReference type="SAM" id="MobiDB-lite"/>
    </source>
</evidence>
<dbReference type="OMA" id="QWIYIGR"/>
<gene>
    <name evidence="3" type="ORF">DOTSEDRAFT_67915</name>
</gene>
<proteinExistence type="predicted"/>
<sequence>MSMYPPSENATSEGWGDWYGVVNIDGYYTPLHVPDSQTFYNDSELQLPLHLLSGSFGTYTSVEDADHASLQPSSGYGYAGPHVARRDSEMLRPASLTSLDAGSPPMPHASNTFGSCFDYNEASDTASWGSCGPHPQQALQHSHLGATRRASGLVSAPIPPDAALEPVSPTSTLLGSMKRTDPPLRQTTTGIMPHRQNPKSASDEYTARWIKGNGTDRAGWCGLCSSWHKLKDSAYWYHMHYTHGISCTTGKRFDEPIATRQACGAVDCEVLCGSCRQWIYIGRSDKWRTPYYRHAYRCQAKNNIVGHSARSRPKSTSPQRSKSKQT</sequence>
<keyword evidence="4" id="KW-1185">Reference proteome</keyword>
<evidence type="ECO:0000259" key="2">
    <source>
        <dbReference type="Pfam" id="PF14616"/>
    </source>
</evidence>
<dbReference type="eggNOG" id="ENOG502S1PM">
    <property type="taxonomic scope" value="Eukaryota"/>
</dbReference>
<reference evidence="3 4" key="2">
    <citation type="journal article" date="2012" name="PLoS Pathog.">
        <title>Diverse lifestyles and strategies of plant pathogenesis encoded in the genomes of eighteen Dothideomycetes fungi.</title>
        <authorList>
            <person name="Ohm R.A."/>
            <person name="Feau N."/>
            <person name="Henrissat B."/>
            <person name="Schoch C.L."/>
            <person name="Horwitz B.A."/>
            <person name="Barry K.W."/>
            <person name="Condon B.J."/>
            <person name="Copeland A.C."/>
            <person name="Dhillon B."/>
            <person name="Glaser F."/>
            <person name="Hesse C.N."/>
            <person name="Kosti I."/>
            <person name="LaButti K."/>
            <person name="Lindquist E.A."/>
            <person name="Lucas S."/>
            <person name="Salamov A.A."/>
            <person name="Bradshaw R.E."/>
            <person name="Ciuffetti L."/>
            <person name="Hamelin R.C."/>
            <person name="Kema G.H.J."/>
            <person name="Lawrence C."/>
            <person name="Scott J.A."/>
            <person name="Spatafora J.W."/>
            <person name="Turgeon B.G."/>
            <person name="de Wit P.J.G.M."/>
            <person name="Zhong S."/>
            <person name="Goodwin S.B."/>
            <person name="Grigoriev I.V."/>
        </authorList>
    </citation>
    <scope>NUCLEOTIDE SEQUENCE [LARGE SCALE GENOMIC DNA]</scope>
    <source>
        <strain evidence="4">NZE10 / CBS 128990</strain>
    </source>
</reference>
<dbReference type="InterPro" id="IPR028012">
    <property type="entry name" value="Rua1_C"/>
</dbReference>
<reference evidence="4" key="1">
    <citation type="journal article" date="2012" name="PLoS Genet.">
        <title>The genomes of the fungal plant pathogens Cladosporium fulvum and Dothistroma septosporum reveal adaptation to different hosts and lifestyles but also signatures of common ancestry.</title>
        <authorList>
            <person name="de Wit P.J.G.M."/>
            <person name="van der Burgt A."/>
            <person name="Oekmen B."/>
            <person name="Stergiopoulos I."/>
            <person name="Abd-Elsalam K.A."/>
            <person name="Aerts A.L."/>
            <person name="Bahkali A.H."/>
            <person name="Beenen H.G."/>
            <person name="Chettri P."/>
            <person name="Cox M.P."/>
            <person name="Datema E."/>
            <person name="de Vries R.P."/>
            <person name="Dhillon B."/>
            <person name="Ganley A.R."/>
            <person name="Griffiths S.A."/>
            <person name="Guo Y."/>
            <person name="Hamelin R.C."/>
            <person name="Henrissat B."/>
            <person name="Kabir M.S."/>
            <person name="Jashni M.K."/>
            <person name="Kema G."/>
            <person name="Klaubauf S."/>
            <person name="Lapidus A."/>
            <person name="Levasseur A."/>
            <person name="Lindquist E."/>
            <person name="Mehrabi R."/>
            <person name="Ohm R.A."/>
            <person name="Owen T.J."/>
            <person name="Salamov A."/>
            <person name="Schwelm A."/>
            <person name="Schijlen E."/>
            <person name="Sun H."/>
            <person name="van den Burg H.A."/>
            <person name="van Ham R.C.H.J."/>
            <person name="Zhang S."/>
            <person name="Goodwin S.B."/>
            <person name="Grigoriev I.V."/>
            <person name="Collemare J."/>
            <person name="Bradshaw R.E."/>
        </authorList>
    </citation>
    <scope>NUCLEOTIDE SEQUENCE [LARGE SCALE GENOMIC DNA]</scope>
    <source>
        <strain evidence="4">NZE10 / CBS 128990</strain>
    </source>
</reference>
<evidence type="ECO:0000313" key="3">
    <source>
        <dbReference type="EMBL" id="EME49032.1"/>
    </source>
</evidence>
<dbReference type="PANTHER" id="PTHR28125:SF3">
    <property type="entry name" value="TRANSCRIPTION REGULATOR RUA1 C-TERMINAL DOMAIN-CONTAINING PROTEIN"/>
    <property type="match status" value="1"/>
</dbReference>
<dbReference type="HOGENOM" id="CLU_852644_0_0_1"/>
<feature type="domain" description="Transcription regulator Rua1 C-terminal" evidence="2">
    <location>
        <begin position="201"/>
        <end position="298"/>
    </location>
</feature>
<dbReference type="EMBL" id="KB446535">
    <property type="protein sequence ID" value="EME49032.1"/>
    <property type="molecule type" value="Genomic_DNA"/>
</dbReference>
<dbReference type="Proteomes" id="UP000016933">
    <property type="component" value="Unassembled WGS sequence"/>
</dbReference>
<protein>
    <recommendedName>
        <fullName evidence="2">Transcription regulator Rua1 C-terminal domain-containing protein</fullName>
    </recommendedName>
</protein>
<evidence type="ECO:0000313" key="4">
    <source>
        <dbReference type="Proteomes" id="UP000016933"/>
    </source>
</evidence>